<keyword evidence="3" id="KW-0732">Signal</keyword>
<proteinExistence type="predicted"/>
<dbReference type="Pfam" id="PF01683">
    <property type="entry name" value="EB"/>
    <property type="match status" value="1"/>
</dbReference>
<dbReference type="EMBL" id="CAXITT010000070">
    <property type="protein sequence ID" value="CAL1530506.1"/>
    <property type="molecule type" value="Genomic_DNA"/>
</dbReference>
<comment type="caution">
    <text evidence="8">Lacks conserved residue(s) required for the propagation of feature annotation.</text>
</comment>
<evidence type="ECO:0000313" key="13">
    <source>
        <dbReference type="Proteomes" id="UP001497497"/>
    </source>
</evidence>
<evidence type="ECO:0000313" key="12">
    <source>
        <dbReference type="EMBL" id="CAL1530506.1"/>
    </source>
</evidence>
<dbReference type="PROSITE" id="PS01209">
    <property type="entry name" value="LDLRA_1"/>
    <property type="match status" value="1"/>
</dbReference>
<feature type="transmembrane region" description="Helical" evidence="10">
    <location>
        <begin position="7"/>
        <end position="27"/>
    </location>
</feature>
<evidence type="ECO:0000256" key="1">
    <source>
        <dbReference type="ARBA" id="ARBA00004479"/>
    </source>
</evidence>
<dbReference type="SMART" id="SM00192">
    <property type="entry name" value="LDLa"/>
    <property type="match status" value="1"/>
</dbReference>
<evidence type="ECO:0000256" key="6">
    <source>
        <dbReference type="ARBA" id="ARBA00023157"/>
    </source>
</evidence>
<evidence type="ECO:0000256" key="8">
    <source>
        <dbReference type="PROSITE-ProRule" id="PRU00124"/>
    </source>
</evidence>
<dbReference type="Gene3D" id="4.10.400.10">
    <property type="entry name" value="Low-density Lipoprotein Receptor"/>
    <property type="match status" value="1"/>
</dbReference>
<feature type="disulfide bond" evidence="8">
    <location>
        <begin position="316"/>
        <end position="331"/>
    </location>
</feature>
<dbReference type="CDD" id="cd00112">
    <property type="entry name" value="LDLa"/>
    <property type="match status" value="1"/>
</dbReference>
<dbReference type="InterPro" id="IPR006149">
    <property type="entry name" value="EB_dom"/>
</dbReference>
<dbReference type="InterPro" id="IPR002172">
    <property type="entry name" value="LDrepeatLR_classA_rpt"/>
</dbReference>
<dbReference type="InterPro" id="IPR036055">
    <property type="entry name" value="LDL_receptor-like_sf"/>
</dbReference>
<name>A0AAV2H9W5_LYMST</name>
<dbReference type="Pfam" id="PF07502">
    <property type="entry name" value="MANEC"/>
    <property type="match status" value="1"/>
</dbReference>
<feature type="domain" description="MANSC" evidence="11">
    <location>
        <begin position="89"/>
        <end position="165"/>
    </location>
</feature>
<evidence type="ECO:0000256" key="2">
    <source>
        <dbReference type="ARBA" id="ARBA00022692"/>
    </source>
</evidence>
<dbReference type="PANTHER" id="PTHR46876:SF1">
    <property type="entry name" value="LOW-DENSITY LIPOPROTEIN RECEPTOR-RELATED PROTEIN 11"/>
    <property type="match status" value="1"/>
</dbReference>
<gene>
    <name evidence="12" type="ORF">GSLYS_00004631001</name>
</gene>
<keyword evidence="13" id="KW-1185">Reference proteome</keyword>
<accession>A0AAV2H9W5</accession>
<evidence type="ECO:0000256" key="5">
    <source>
        <dbReference type="ARBA" id="ARBA00023136"/>
    </source>
</evidence>
<comment type="subcellular location">
    <subcellularLocation>
        <location evidence="1">Membrane</location>
        <topology evidence="1">Single-pass type I membrane protein</topology>
    </subcellularLocation>
</comment>
<organism evidence="12 13">
    <name type="scientific">Lymnaea stagnalis</name>
    <name type="common">Great pond snail</name>
    <name type="synonym">Helix stagnalis</name>
    <dbReference type="NCBI Taxonomy" id="6523"/>
    <lineage>
        <taxon>Eukaryota</taxon>
        <taxon>Metazoa</taxon>
        <taxon>Spiralia</taxon>
        <taxon>Lophotrochozoa</taxon>
        <taxon>Mollusca</taxon>
        <taxon>Gastropoda</taxon>
        <taxon>Heterobranchia</taxon>
        <taxon>Euthyneura</taxon>
        <taxon>Panpulmonata</taxon>
        <taxon>Hygrophila</taxon>
        <taxon>Lymnaeoidea</taxon>
        <taxon>Lymnaeidae</taxon>
        <taxon>Lymnaea</taxon>
    </lineage>
</organism>
<reference evidence="12 13" key="1">
    <citation type="submission" date="2024-04" db="EMBL/GenBank/DDBJ databases">
        <authorList>
            <consortium name="Genoscope - CEA"/>
            <person name="William W."/>
        </authorList>
    </citation>
    <scope>NUCLEOTIDE SEQUENCE [LARGE SCALE GENOMIC DNA]</scope>
</reference>
<keyword evidence="7" id="KW-0325">Glycoprotein</keyword>
<comment type="caution">
    <text evidence="12">The sequence shown here is derived from an EMBL/GenBank/DDBJ whole genome shotgun (WGS) entry which is preliminary data.</text>
</comment>
<sequence>MESHYLLKILSIIIFFFTIIALVPIYAKKEFINDVPFKVDENLFIDIIKRLGNVDYPSERSDNSDLHDSVSTHKQINGFHSRQTCESTLRIGTIIKATESLSAGAAYIDSIKGVKSNDLCSEYCCRNISCDIAVYQDKGDRFCYLFNCDGKCIFKEHVGYFVTNIKHDMSEHPAEEDLHSLHAEAQTNGLGESEGNKKDGHLIGQEDGAAVTDIKHEAEAQVVTEATPRIVVTQSPTEPQEPVITPHSVGLGGYCTQSIQCEDPNAGCLDHNCYCKNGYYNKDGLCRKVCSPSEFECFELGTLSRGPECVARSQVCDSYMQCADGSDEFNCDPVDFPSGQRLQTPNVLNKLDANSVHHSSHEVNVESTDGQTLKATGPKPNFSPTKAPPVITTDRLNVSGPTTSTSRSPPPASTAKPGHAHRNDHVFMSSEKLIIASATSNAEGPIIALSLGLAFTVILLVLVGCRLRNVRHRLRKGRPLHQNEADYLINGMYL</sequence>
<dbReference type="Pfam" id="PF00057">
    <property type="entry name" value="Ldl_recept_a"/>
    <property type="match status" value="1"/>
</dbReference>
<dbReference type="InterPro" id="IPR011106">
    <property type="entry name" value="MANSC_N"/>
</dbReference>
<keyword evidence="2 10" id="KW-0812">Transmembrane</keyword>
<feature type="compositionally biased region" description="Polar residues" evidence="9">
    <location>
        <begin position="365"/>
        <end position="374"/>
    </location>
</feature>
<dbReference type="SUPFAM" id="SSF57424">
    <property type="entry name" value="LDL receptor-like module"/>
    <property type="match status" value="1"/>
</dbReference>
<keyword evidence="6 8" id="KW-1015">Disulfide bond</keyword>
<evidence type="ECO:0000256" key="4">
    <source>
        <dbReference type="ARBA" id="ARBA00022989"/>
    </source>
</evidence>
<dbReference type="PROSITE" id="PS50068">
    <property type="entry name" value="LDLRA_2"/>
    <property type="match status" value="1"/>
</dbReference>
<keyword evidence="5 10" id="KW-0472">Membrane</keyword>
<evidence type="ECO:0000259" key="11">
    <source>
        <dbReference type="PROSITE" id="PS50986"/>
    </source>
</evidence>
<dbReference type="Proteomes" id="UP001497497">
    <property type="component" value="Unassembled WGS sequence"/>
</dbReference>
<dbReference type="AlphaFoldDB" id="A0AAV2H9W5"/>
<keyword evidence="4 10" id="KW-1133">Transmembrane helix</keyword>
<evidence type="ECO:0000256" key="10">
    <source>
        <dbReference type="SAM" id="Phobius"/>
    </source>
</evidence>
<dbReference type="InterPro" id="IPR013980">
    <property type="entry name" value="MANSC_dom"/>
</dbReference>
<feature type="region of interest" description="Disordered" evidence="9">
    <location>
        <begin position="356"/>
        <end position="422"/>
    </location>
</feature>
<evidence type="ECO:0000256" key="7">
    <source>
        <dbReference type="ARBA" id="ARBA00023180"/>
    </source>
</evidence>
<evidence type="ECO:0000256" key="9">
    <source>
        <dbReference type="SAM" id="MobiDB-lite"/>
    </source>
</evidence>
<feature type="transmembrane region" description="Helical" evidence="10">
    <location>
        <begin position="446"/>
        <end position="467"/>
    </location>
</feature>
<protein>
    <recommendedName>
        <fullName evidence="11">MANSC domain-containing protein</fullName>
    </recommendedName>
</protein>
<dbReference type="SMART" id="SM00765">
    <property type="entry name" value="MANEC"/>
    <property type="match status" value="1"/>
</dbReference>
<dbReference type="GO" id="GO:0016020">
    <property type="term" value="C:membrane"/>
    <property type="evidence" value="ECO:0007669"/>
    <property type="project" value="UniProtKB-SubCell"/>
</dbReference>
<evidence type="ECO:0000256" key="3">
    <source>
        <dbReference type="ARBA" id="ARBA00022729"/>
    </source>
</evidence>
<dbReference type="InterPro" id="IPR023415">
    <property type="entry name" value="LDLR_class-A_CS"/>
</dbReference>
<dbReference type="PANTHER" id="PTHR46876">
    <property type="entry name" value="LOW-DENSITY LIPOPROTEIN RECEPTOR-RELATED PROTEIN 11"/>
    <property type="match status" value="1"/>
</dbReference>
<dbReference type="PROSITE" id="PS50986">
    <property type="entry name" value="MANSC"/>
    <property type="match status" value="1"/>
</dbReference>